<dbReference type="InterPro" id="IPR025736">
    <property type="entry name" value="PucR_C-HTH_dom"/>
</dbReference>
<dbReference type="AlphaFoldDB" id="A0A6H9WRR0"/>
<dbReference type="InterPro" id="IPR025751">
    <property type="entry name" value="RsbRD_N_dom"/>
</dbReference>
<sequence>MKWLDKLRPTGEPWSLQELMAVSASSPRLLVEAIEVLGMQPVAWVVETSAEINAAVDERERRRGFPTSQTGRSKRATERAFLMLLMSMRGGGSSYLSDGLPDELRSIVRADVRHGIALEVLMNRVWTVHSVAKETLTESVRAEVSPEELIDVLAAINEAAFDFANVFVRLVAASYEEEQRAWRRRRSGEQREIVERVIAGHEPPEACDATLPVLWGGLHLCGVAWLDETGHSEYIERELADFGARAAGLLDAVGVFVHESQGLTHFWWNFDAAAPWPDAGSLEHLERPPGVRLAVGSAGRGVDGFRESYHAAEQTATLRHWPTPYDVVIADDVAHLTMLLADPDAAWRFVRRELRALAGAETRIAEIRETVRLYLSGGNSRIAVAKALHLAPNTIAYRVGQAGELLGRSVGDRPTQVLLALQLVDLVPSLLAERPERLPASHPPARTNQRQHVPVDRLPLEAVLRGAGTGAGSLVGQRAANFAP</sequence>
<reference evidence="3 4" key="1">
    <citation type="submission" date="2019-09" db="EMBL/GenBank/DDBJ databases">
        <title>Phylogeny of genus Pseudoclavibacter and closely related genus.</title>
        <authorList>
            <person name="Li Y."/>
        </authorList>
    </citation>
    <scope>NUCLEOTIDE SEQUENCE [LARGE SCALE GENOMIC DNA]</scope>
    <source>
        <strain evidence="3 4">EGI 60007</strain>
    </source>
</reference>
<feature type="domain" description="PucR C-terminal helix-turn-helix" evidence="1">
    <location>
        <begin position="368"/>
        <end position="423"/>
    </location>
</feature>
<dbReference type="Pfam" id="PF14361">
    <property type="entry name" value="RsbRD_N"/>
    <property type="match status" value="1"/>
</dbReference>
<accession>A0A6H9WRR0</accession>
<dbReference type="OrthoDB" id="9813348at2"/>
<gene>
    <name evidence="3" type="ORF">F8O04_01505</name>
</gene>
<protein>
    <submittedName>
        <fullName evidence="3">PucR family transcriptional regulator</fullName>
    </submittedName>
</protein>
<comment type="caution">
    <text evidence="3">The sequence shown here is derived from an EMBL/GenBank/DDBJ whole genome shotgun (WGS) entry which is preliminary data.</text>
</comment>
<name>A0A6H9WRR0_9MICO</name>
<dbReference type="Gene3D" id="1.10.10.2840">
    <property type="entry name" value="PucR C-terminal helix-turn-helix domain"/>
    <property type="match status" value="1"/>
</dbReference>
<evidence type="ECO:0000313" key="4">
    <source>
        <dbReference type="Proteomes" id="UP000431744"/>
    </source>
</evidence>
<evidence type="ECO:0000313" key="3">
    <source>
        <dbReference type="EMBL" id="KAB1648994.1"/>
    </source>
</evidence>
<evidence type="ECO:0000259" key="2">
    <source>
        <dbReference type="Pfam" id="PF14361"/>
    </source>
</evidence>
<proteinExistence type="predicted"/>
<feature type="domain" description="RsbT co-antagonist protein RsbRD N-terminal" evidence="2">
    <location>
        <begin position="50"/>
        <end position="187"/>
    </location>
</feature>
<dbReference type="PANTHER" id="PTHR33744">
    <property type="entry name" value="CARBOHYDRATE DIACID REGULATOR"/>
    <property type="match status" value="1"/>
</dbReference>
<dbReference type="RefSeq" id="WP_158027547.1">
    <property type="nucleotide sequence ID" value="NZ_BMHG01000001.1"/>
</dbReference>
<dbReference type="Pfam" id="PF13556">
    <property type="entry name" value="HTH_30"/>
    <property type="match status" value="1"/>
</dbReference>
<dbReference type="EMBL" id="WBJY01000001">
    <property type="protein sequence ID" value="KAB1648994.1"/>
    <property type="molecule type" value="Genomic_DNA"/>
</dbReference>
<evidence type="ECO:0000259" key="1">
    <source>
        <dbReference type="Pfam" id="PF13556"/>
    </source>
</evidence>
<dbReference type="InterPro" id="IPR051448">
    <property type="entry name" value="CdaR-like_regulators"/>
</dbReference>
<dbReference type="PANTHER" id="PTHR33744:SF1">
    <property type="entry name" value="DNA-BINDING TRANSCRIPTIONAL ACTIVATOR ADER"/>
    <property type="match status" value="1"/>
</dbReference>
<keyword evidence="4" id="KW-1185">Reference proteome</keyword>
<dbReference type="InterPro" id="IPR042070">
    <property type="entry name" value="PucR_C-HTH_sf"/>
</dbReference>
<dbReference type="Proteomes" id="UP000431744">
    <property type="component" value="Unassembled WGS sequence"/>
</dbReference>
<organism evidence="3 4">
    <name type="scientific">Pseudoclavibacter endophyticus</name>
    <dbReference type="NCBI Taxonomy" id="1778590"/>
    <lineage>
        <taxon>Bacteria</taxon>
        <taxon>Bacillati</taxon>
        <taxon>Actinomycetota</taxon>
        <taxon>Actinomycetes</taxon>
        <taxon>Micrococcales</taxon>
        <taxon>Microbacteriaceae</taxon>
        <taxon>Pseudoclavibacter</taxon>
    </lineage>
</organism>